<dbReference type="Proteomes" id="UP000292445">
    <property type="component" value="Unassembled WGS sequence"/>
</dbReference>
<evidence type="ECO:0000256" key="1">
    <source>
        <dbReference type="ARBA" id="ARBA00004496"/>
    </source>
</evidence>
<sequence>MAASRKPSSPDAGTDVAALHASELLDRALDAMPPVAQRFAVALSAGPDSAALAVKAAEWAARQGLEMRLFHVHHGLHPDADAWAGQAAELAGRLGRPLDLRRVRVDPADPAGTEAAARDARYRALAGMAAEAGIDTILLAHHLDDQAETVLLRLLRGAGTDGMGAMAGETRKDGIRYLRPWLAVPRSRILAFMHAYSARTGFEAVRDPSNLDARYARGILRAEILPAIERHWPGYRATLDRYARRSAETAALLREVAQSDLDAIQEARPPYGSALRLSGLNRLAPARRAMVLRLWLAGHDMAAPPEARLREMARQLQDAAHDRQLLLRHGDRQVRRYRDHVIVDSRESAPPAVQAAGVEFKWAGEAAIRLEAMGGTLVFAVEESGIDPDWLRNTALIMRWRRGRERLKVTAQSPSRSLKNLYQERGIPTWERERLPLLYRGEIMAYAAGLGADARLPQASPGIRLEWVPDHPGATVTS</sequence>
<evidence type="ECO:0000256" key="2">
    <source>
        <dbReference type="ARBA" id="ARBA00022490"/>
    </source>
</evidence>
<protein>
    <recommendedName>
        <fullName evidence="8">tRNA(Ile)-lysidine synthase</fullName>
        <ecNumber evidence="8">6.3.4.19</ecNumber>
    </recommendedName>
    <alternativeName>
        <fullName evidence="8">tRNA(Ile)-2-lysyl-cytidine synthase</fullName>
    </alternativeName>
    <alternativeName>
        <fullName evidence="8">tRNA(Ile)-lysidine synthetase</fullName>
    </alternativeName>
</protein>
<keyword evidence="3 8" id="KW-0436">Ligase</keyword>
<dbReference type="InterPro" id="IPR012796">
    <property type="entry name" value="Lysidine-tRNA-synth_C"/>
</dbReference>
<dbReference type="OrthoDB" id="9807403at2"/>
<dbReference type="Gene3D" id="3.40.50.620">
    <property type="entry name" value="HUPs"/>
    <property type="match status" value="1"/>
</dbReference>
<dbReference type="PANTHER" id="PTHR43033:SF1">
    <property type="entry name" value="TRNA(ILE)-LYSIDINE SYNTHASE-RELATED"/>
    <property type="match status" value="1"/>
</dbReference>
<dbReference type="SUPFAM" id="SSF82829">
    <property type="entry name" value="MesJ substrate recognition domain-like"/>
    <property type="match status" value="1"/>
</dbReference>
<dbReference type="EMBL" id="SGXC01000002">
    <property type="protein sequence ID" value="RZS81659.1"/>
    <property type="molecule type" value="Genomic_DNA"/>
</dbReference>
<accession>A0A4Q7NF67</accession>
<dbReference type="Pfam" id="PF09179">
    <property type="entry name" value="TilS"/>
    <property type="match status" value="1"/>
</dbReference>
<organism evidence="10 11">
    <name type="scientific">Pigmentiphaga kullae</name>
    <dbReference type="NCBI Taxonomy" id="151784"/>
    <lineage>
        <taxon>Bacteria</taxon>
        <taxon>Pseudomonadati</taxon>
        <taxon>Pseudomonadota</taxon>
        <taxon>Betaproteobacteria</taxon>
        <taxon>Burkholderiales</taxon>
        <taxon>Alcaligenaceae</taxon>
        <taxon>Pigmentiphaga</taxon>
    </lineage>
</organism>
<comment type="function">
    <text evidence="8">Ligates lysine onto the cytidine present at position 34 of the AUA codon-specific tRNA(Ile) that contains the anticodon CAU, in an ATP-dependent manner. Cytidine is converted to lysidine, thus changing the amino acid specificity of the tRNA from methionine to isoleucine.</text>
</comment>
<keyword evidence="2 8" id="KW-0963">Cytoplasm</keyword>
<dbReference type="NCBIfam" id="TIGR02433">
    <property type="entry name" value="lysidine_TilS_C"/>
    <property type="match status" value="1"/>
</dbReference>
<name>A0A4Q7NF67_9BURK</name>
<dbReference type="InterPro" id="IPR012795">
    <property type="entry name" value="tRNA_Ile_lys_synt_N"/>
</dbReference>
<comment type="catalytic activity">
    <reaction evidence="7 8">
        <text>cytidine(34) in tRNA(Ile2) + L-lysine + ATP = lysidine(34) in tRNA(Ile2) + AMP + diphosphate + H(+)</text>
        <dbReference type="Rhea" id="RHEA:43744"/>
        <dbReference type="Rhea" id="RHEA-COMP:10625"/>
        <dbReference type="Rhea" id="RHEA-COMP:10670"/>
        <dbReference type="ChEBI" id="CHEBI:15378"/>
        <dbReference type="ChEBI" id="CHEBI:30616"/>
        <dbReference type="ChEBI" id="CHEBI:32551"/>
        <dbReference type="ChEBI" id="CHEBI:33019"/>
        <dbReference type="ChEBI" id="CHEBI:82748"/>
        <dbReference type="ChEBI" id="CHEBI:83665"/>
        <dbReference type="ChEBI" id="CHEBI:456215"/>
        <dbReference type="EC" id="6.3.4.19"/>
    </reaction>
</comment>
<dbReference type="PANTHER" id="PTHR43033">
    <property type="entry name" value="TRNA(ILE)-LYSIDINE SYNTHASE-RELATED"/>
    <property type="match status" value="1"/>
</dbReference>
<keyword evidence="5" id="KW-0547">Nucleotide-binding</keyword>
<evidence type="ECO:0000256" key="5">
    <source>
        <dbReference type="ARBA" id="ARBA00022741"/>
    </source>
</evidence>
<comment type="similarity">
    <text evidence="8">Belongs to the tRNA(Ile)-lysidine synthase family.</text>
</comment>
<evidence type="ECO:0000256" key="6">
    <source>
        <dbReference type="ARBA" id="ARBA00022840"/>
    </source>
</evidence>
<dbReference type="Gene3D" id="1.20.59.20">
    <property type="match status" value="1"/>
</dbReference>
<dbReference type="InterPro" id="IPR015262">
    <property type="entry name" value="tRNA_Ile_lys_synt_subst-bd"/>
</dbReference>
<dbReference type="SUPFAM" id="SSF52402">
    <property type="entry name" value="Adenine nucleotide alpha hydrolases-like"/>
    <property type="match status" value="1"/>
</dbReference>
<dbReference type="Pfam" id="PF01171">
    <property type="entry name" value="ATP_bind_3"/>
    <property type="match status" value="1"/>
</dbReference>
<comment type="caution">
    <text evidence="10">The sequence shown here is derived from an EMBL/GenBank/DDBJ whole genome shotgun (WGS) entry which is preliminary data.</text>
</comment>
<keyword evidence="4 8" id="KW-0819">tRNA processing</keyword>
<dbReference type="CDD" id="cd01992">
    <property type="entry name" value="TilS_N"/>
    <property type="match status" value="1"/>
</dbReference>
<dbReference type="SUPFAM" id="SSF56037">
    <property type="entry name" value="PheT/TilS domain"/>
    <property type="match status" value="1"/>
</dbReference>
<comment type="caution">
    <text evidence="8">Lacks conserved residue(s) required for the propagation of feature annotation.</text>
</comment>
<keyword evidence="6" id="KW-0067">ATP-binding</keyword>
<gene>
    <name evidence="8" type="primary">tilS</name>
    <name evidence="10" type="ORF">EV675_4287</name>
</gene>
<keyword evidence="11" id="KW-1185">Reference proteome</keyword>
<dbReference type="GO" id="GO:0005737">
    <property type="term" value="C:cytoplasm"/>
    <property type="evidence" value="ECO:0007669"/>
    <property type="project" value="UniProtKB-SubCell"/>
</dbReference>
<dbReference type="RefSeq" id="WP_130359582.1">
    <property type="nucleotide sequence ID" value="NZ_SGXC01000002.1"/>
</dbReference>
<evidence type="ECO:0000256" key="3">
    <source>
        <dbReference type="ARBA" id="ARBA00022598"/>
    </source>
</evidence>
<dbReference type="InterPro" id="IPR011063">
    <property type="entry name" value="TilS/TtcA_N"/>
</dbReference>
<dbReference type="NCBIfam" id="TIGR02432">
    <property type="entry name" value="lysidine_TilS_N"/>
    <property type="match status" value="1"/>
</dbReference>
<evidence type="ECO:0000313" key="11">
    <source>
        <dbReference type="Proteomes" id="UP000292445"/>
    </source>
</evidence>
<reference evidence="10 11" key="1">
    <citation type="submission" date="2019-02" db="EMBL/GenBank/DDBJ databases">
        <title>Genomic Encyclopedia of Type Strains, Phase IV (KMG-IV): sequencing the most valuable type-strain genomes for metagenomic binning, comparative biology and taxonomic classification.</title>
        <authorList>
            <person name="Goeker M."/>
        </authorList>
    </citation>
    <scope>NUCLEOTIDE SEQUENCE [LARGE SCALE GENOMIC DNA]</scope>
    <source>
        <strain evidence="10 11">K24</strain>
    </source>
</reference>
<dbReference type="GO" id="GO:0006400">
    <property type="term" value="P:tRNA modification"/>
    <property type="evidence" value="ECO:0007669"/>
    <property type="project" value="UniProtKB-UniRule"/>
</dbReference>
<dbReference type="InterPro" id="IPR014729">
    <property type="entry name" value="Rossmann-like_a/b/a_fold"/>
</dbReference>
<comment type="subcellular location">
    <subcellularLocation>
        <location evidence="1 8">Cytoplasm</location>
    </subcellularLocation>
</comment>
<dbReference type="AlphaFoldDB" id="A0A4Q7NF67"/>
<dbReference type="Pfam" id="PF11734">
    <property type="entry name" value="TilS_C"/>
    <property type="match status" value="1"/>
</dbReference>
<feature type="domain" description="Lysidine-tRNA(Ile) synthetase C-terminal" evidence="9">
    <location>
        <begin position="396"/>
        <end position="467"/>
    </location>
</feature>
<proteinExistence type="inferred from homology"/>
<dbReference type="HAMAP" id="MF_01161">
    <property type="entry name" value="tRNA_Ile_lys_synt"/>
    <property type="match status" value="1"/>
</dbReference>
<dbReference type="InterPro" id="IPR012094">
    <property type="entry name" value="tRNA_Ile_lys_synt"/>
</dbReference>
<evidence type="ECO:0000259" key="9">
    <source>
        <dbReference type="SMART" id="SM00977"/>
    </source>
</evidence>
<dbReference type="EC" id="6.3.4.19" evidence="8"/>
<evidence type="ECO:0000256" key="7">
    <source>
        <dbReference type="ARBA" id="ARBA00048539"/>
    </source>
</evidence>
<evidence type="ECO:0000313" key="10">
    <source>
        <dbReference type="EMBL" id="RZS81659.1"/>
    </source>
</evidence>
<dbReference type="GO" id="GO:0005524">
    <property type="term" value="F:ATP binding"/>
    <property type="evidence" value="ECO:0007669"/>
    <property type="project" value="UniProtKB-KW"/>
</dbReference>
<evidence type="ECO:0000256" key="8">
    <source>
        <dbReference type="HAMAP-Rule" id="MF_01161"/>
    </source>
</evidence>
<dbReference type="SMART" id="SM00977">
    <property type="entry name" value="TilS_C"/>
    <property type="match status" value="1"/>
</dbReference>
<dbReference type="GO" id="GO:0032267">
    <property type="term" value="F:tRNA(Ile)-lysidine synthase activity"/>
    <property type="evidence" value="ECO:0007669"/>
    <property type="project" value="UniProtKB-EC"/>
</dbReference>
<evidence type="ECO:0000256" key="4">
    <source>
        <dbReference type="ARBA" id="ARBA00022694"/>
    </source>
</evidence>